<dbReference type="EMBL" id="LVVM01004688">
    <property type="protein sequence ID" value="OJA12372.1"/>
    <property type="molecule type" value="Genomic_DNA"/>
</dbReference>
<sequence>MVISKEWQGTLTNVRFNQLLLAWQPEENCIVGQYFATGPISKYQYWKIVRQDSGWEVTVQNTGSGLYIRLEDNRLTCGDEPSIFYAIEDTDGLVGFQVPNGPTWDLETGEPGSEVTLVLNGGDFTDDQKWTPISVSD</sequence>
<comment type="caution">
    <text evidence="1">The sequence shown here is derived from an EMBL/GenBank/DDBJ whole genome shotgun (WGS) entry which is preliminary data.</text>
</comment>
<reference evidence="1 2" key="1">
    <citation type="submission" date="2016-03" db="EMBL/GenBank/DDBJ databases">
        <title>Comparative genomics of the ectomycorrhizal sister species Rhizopogon vinicolor and Rhizopogon vesiculosus (Basidiomycota: Boletales) reveals a divergence of the mating type B locus.</title>
        <authorList>
            <person name="Mujic A.B."/>
            <person name="Kuo A."/>
            <person name="Tritt A."/>
            <person name="Lipzen A."/>
            <person name="Chen C."/>
            <person name="Johnson J."/>
            <person name="Sharma A."/>
            <person name="Barry K."/>
            <person name="Grigoriev I.V."/>
            <person name="Spatafora J.W."/>
        </authorList>
    </citation>
    <scope>NUCLEOTIDE SEQUENCE [LARGE SCALE GENOMIC DNA]</scope>
    <source>
        <strain evidence="1 2">AM-OR11-056</strain>
    </source>
</reference>
<dbReference type="Gene3D" id="2.80.10.50">
    <property type="match status" value="1"/>
</dbReference>
<gene>
    <name evidence="1" type="ORF">AZE42_04343</name>
</gene>
<name>A0A1J8QKR6_9AGAM</name>
<protein>
    <recommendedName>
        <fullName evidence="3">Ricin B lectin domain-containing protein</fullName>
    </recommendedName>
</protein>
<evidence type="ECO:0000313" key="2">
    <source>
        <dbReference type="Proteomes" id="UP000183567"/>
    </source>
</evidence>
<proteinExistence type="predicted"/>
<dbReference type="OrthoDB" id="10375233at2759"/>
<organism evidence="1 2">
    <name type="scientific">Rhizopogon vesiculosus</name>
    <dbReference type="NCBI Taxonomy" id="180088"/>
    <lineage>
        <taxon>Eukaryota</taxon>
        <taxon>Fungi</taxon>
        <taxon>Dikarya</taxon>
        <taxon>Basidiomycota</taxon>
        <taxon>Agaricomycotina</taxon>
        <taxon>Agaricomycetes</taxon>
        <taxon>Agaricomycetidae</taxon>
        <taxon>Boletales</taxon>
        <taxon>Suillineae</taxon>
        <taxon>Rhizopogonaceae</taxon>
        <taxon>Rhizopogon</taxon>
    </lineage>
</organism>
<dbReference type="Proteomes" id="UP000183567">
    <property type="component" value="Unassembled WGS sequence"/>
</dbReference>
<keyword evidence="2" id="KW-1185">Reference proteome</keyword>
<evidence type="ECO:0000313" key="1">
    <source>
        <dbReference type="EMBL" id="OJA12372.1"/>
    </source>
</evidence>
<accession>A0A1J8QKR6</accession>
<dbReference type="AlphaFoldDB" id="A0A1J8QKR6"/>
<evidence type="ECO:0008006" key="3">
    <source>
        <dbReference type="Google" id="ProtNLM"/>
    </source>
</evidence>